<organism evidence="3 4">
    <name type="scientific">Adiantum capillus-veneris</name>
    <name type="common">Maidenhair fern</name>
    <dbReference type="NCBI Taxonomy" id="13818"/>
    <lineage>
        <taxon>Eukaryota</taxon>
        <taxon>Viridiplantae</taxon>
        <taxon>Streptophyta</taxon>
        <taxon>Embryophyta</taxon>
        <taxon>Tracheophyta</taxon>
        <taxon>Polypodiopsida</taxon>
        <taxon>Polypodiidae</taxon>
        <taxon>Polypodiales</taxon>
        <taxon>Pteridineae</taxon>
        <taxon>Pteridaceae</taxon>
        <taxon>Vittarioideae</taxon>
        <taxon>Adiantum</taxon>
    </lineage>
</organism>
<proteinExistence type="predicted"/>
<evidence type="ECO:0000256" key="1">
    <source>
        <dbReference type="SAM" id="MobiDB-lite"/>
    </source>
</evidence>
<gene>
    <name evidence="3" type="ORF">GOP47_0004367</name>
</gene>
<dbReference type="InterPro" id="IPR053198">
    <property type="entry name" value="Gynoecium_Dev_Regulator"/>
</dbReference>
<evidence type="ECO:0000313" key="3">
    <source>
        <dbReference type="EMBL" id="KAI5081184.1"/>
    </source>
</evidence>
<accession>A0A9D4V7Z1</accession>
<dbReference type="EMBL" id="JABFUD020000004">
    <property type="protein sequence ID" value="KAI5081184.1"/>
    <property type="molecule type" value="Genomic_DNA"/>
</dbReference>
<dbReference type="Proteomes" id="UP000886520">
    <property type="component" value="Chromosome 4"/>
</dbReference>
<dbReference type="PANTHER" id="PTHR31066">
    <property type="entry name" value="OS05G0427100 PROTEIN-RELATED"/>
    <property type="match status" value="1"/>
</dbReference>
<dbReference type="AlphaFoldDB" id="A0A9D4V7Z1"/>
<dbReference type="Pfam" id="PF00564">
    <property type="entry name" value="PB1"/>
    <property type="match status" value="1"/>
</dbReference>
<evidence type="ECO:0000313" key="4">
    <source>
        <dbReference type="Proteomes" id="UP000886520"/>
    </source>
</evidence>
<feature type="compositionally biased region" description="Polar residues" evidence="1">
    <location>
        <begin position="414"/>
        <end position="424"/>
    </location>
</feature>
<protein>
    <recommendedName>
        <fullName evidence="2">PB1 domain-containing protein</fullName>
    </recommendedName>
</protein>
<feature type="region of interest" description="Disordered" evidence="1">
    <location>
        <begin position="360"/>
        <end position="386"/>
    </location>
</feature>
<keyword evidence="4" id="KW-1185">Reference proteome</keyword>
<feature type="compositionally biased region" description="Basic and acidic residues" evidence="1">
    <location>
        <begin position="428"/>
        <end position="437"/>
    </location>
</feature>
<dbReference type="InterPro" id="IPR000270">
    <property type="entry name" value="PB1_dom"/>
</dbReference>
<dbReference type="PANTHER" id="PTHR31066:SF85">
    <property type="entry name" value="OS02G0809100 PROTEIN"/>
    <property type="match status" value="1"/>
</dbReference>
<dbReference type="CDD" id="cd06410">
    <property type="entry name" value="PB1_UP2"/>
    <property type="match status" value="1"/>
</dbReference>
<feature type="region of interest" description="Disordered" evidence="1">
    <location>
        <begin position="477"/>
        <end position="527"/>
    </location>
</feature>
<sequence>MKISAARQDPLSSLHGEQPVGHLCRQYSNMGSSAVESLECPREKQQLWWTRLGPDFSTDSPPPDSHLMSSFISNDAMLTKERQACLNPQPFWKPLPGETDLQHQYLAQATPTPIQGQCQDYKQSILEQHLTHGDADIAMEQLSEHRHADLSSSDEEHHSQSSVLISECHCEHQSAEFASENRSLARVKLMCSFGGRIMARPVDGKLRYVGGETRIVAVCKGVRFAEFMSKMAQFYGSPLGLKYQLPDEDLDALVSVSSDDDLQNMMEEYDKVGSSGGTASRLRLFFFSTPAEVEVANAQFEGEDVSSLPDQRYVDAINGVSGKLHANLSEEDAIGMRHVDVISTTEGGGRVASLEQANEMTQFSAPSSSPSSPLASGQPSYRKPSGLLDISLQNLNESLSKSSMAPLGPEGDINQETLGSSSASPFHYHYEHPHHDSQFSQTVDSPHADGSASRYGENRLGARIDSQSKLVRLPDHHTEYRTSSGGPSEHWHDVPFVRDAPLPQGDYQRPIPDFPPTSPTSISSPAS</sequence>
<feature type="region of interest" description="Disordered" evidence="1">
    <location>
        <begin position="401"/>
        <end position="461"/>
    </location>
</feature>
<dbReference type="SUPFAM" id="SSF54277">
    <property type="entry name" value="CAD &amp; PB1 domains"/>
    <property type="match status" value="1"/>
</dbReference>
<dbReference type="Gene3D" id="3.10.20.90">
    <property type="entry name" value="Phosphatidylinositol 3-kinase Catalytic Subunit, Chain A, domain 1"/>
    <property type="match status" value="1"/>
</dbReference>
<feature type="domain" description="PB1" evidence="2">
    <location>
        <begin position="201"/>
        <end position="287"/>
    </location>
</feature>
<comment type="caution">
    <text evidence="3">The sequence shown here is derived from an EMBL/GenBank/DDBJ whole genome shotgun (WGS) entry which is preliminary data.</text>
</comment>
<reference evidence="3" key="1">
    <citation type="submission" date="2021-01" db="EMBL/GenBank/DDBJ databases">
        <title>Adiantum capillus-veneris genome.</title>
        <authorList>
            <person name="Fang Y."/>
            <person name="Liao Q."/>
        </authorList>
    </citation>
    <scope>NUCLEOTIDE SEQUENCE</scope>
    <source>
        <strain evidence="3">H3</strain>
        <tissue evidence="3">Leaf</tissue>
    </source>
</reference>
<evidence type="ECO:0000259" key="2">
    <source>
        <dbReference type="SMART" id="SM00666"/>
    </source>
</evidence>
<name>A0A9D4V7Z1_ADICA</name>
<feature type="compositionally biased region" description="Low complexity" evidence="1">
    <location>
        <begin position="364"/>
        <end position="380"/>
    </location>
</feature>
<dbReference type="SMART" id="SM00666">
    <property type="entry name" value="PB1"/>
    <property type="match status" value="1"/>
</dbReference>
<dbReference type="FunFam" id="3.10.20.90:FF:000058">
    <property type="entry name" value="Octicosapeptide/phox/Bem1p domain kinase superfamily protein"/>
    <property type="match status" value="1"/>
</dbReference>
<dbReference type="OrthoDB" id="1914296at2759"/>